<dbReference type="Pfam" id="PF00023">
    <property type="entry name" value="Ank"/>
    <property type="match status" value="1"/>
</dbReference>
<accession>A0AAD7RAJ9</accession>
<comment type="caution">
    <text evidence="6">The sequence shown here is derived from an EMBL/GenBank/DDBJ whole genome shotgun (WGS) entry which is preliminary data.</text>
</comment>
<evidence type="ECO:0000256" key="3">
    <source>
        <dbReference type="ARBA" id="ARBA00023043"/>
    </source>
</evidence>
<gene>
    <name evidence="6" type="ORF">AAFF_G00307240</name>
</gene>
<organism evidence="6 7">
    <name type="scientific">Aldrovandia affinis</name>
    <dbReference type="NCBI Taxonomy" id="143900"/>
    <lineage>
        <taxon>Eukaryota</taxon>
        <taxon>Metazoa</taxon>
        <taxon>Chordata</taxon>
        <taxon>Craniata</taxon>
        <taxon>Vertebrata</taxon>
        <taxon>Euteleostomi</taxon>
        <taxon>Actinopterygii</taxon>
        <taxon>Neopterygii</taxon>
        <taxon>Teleostei</taxon>
        <taxon>Notacanthiformes</taxon>
        <taxon>Halosauridae</taxon>
        <taxon>Aldrovandia</taxon>
    </lineage>
</organism>
<feature type="region of interest" description="Disordered" evidence="5">
    <location>
        <begin position="187"/>
        <end position="298"/>
    </location>
</feature>
<dbReference type="PANTHER" id="PTHR24156">
    <property type="entry name" value="ANK_REP_REGION DOMAIN-CONTAINING PROTEIN"/>
    <property type="match status" value="1"/>
</dbReference>
<evidence type="ECO:0008006" key="8">
    <source>
        <dbReference type="Google" id="ProtNLM"/>
    </source>
</evidence>
<evidence type="ECO:0000256" key="5">
    <source>
        <dbReference type="SAM" id="MobiDB-lite"/>
    </source>
</evidence>
<feature type="compositionally biased region" description="Low complexity" evidence="5">
    <location>
        <begin position="356"/>
        <end position="373"/>
    </location>
</feature>
<feature type="region of interest" description="Disordered" evidence="5">
    <location>
        <begin position="324"/>
        <end position="390"/>
    </location>
</feature>
<evidence type="ECO:0000313" key="6">
    <source>
        <dbReference type="EMBL" id="KAJ8371576.1"/>
    </source>
</evidence>
<dbReference type="Proteomes" id="UP001221898">
    <property type="component" value="Unassembled WGS sequence"/>
</dbReference>
<dbReference type="EMBL" id="JAINUG010000444">
    <property type="protein sequence ID" value="KAJ8371576.1"/>
    <property type="molecule type" value="Genomic_DNA"/>
</dbReference>
<evidence type="ECO:0000256" key="4">
    <source>
        <dbReference type="PROSITE-ProRule" id="PRU00023"/>
    </source>
</evidence>
<reference evidence="6" key="1">
    <citation type="journal article" date="2023" name="Science">
        <title>Genome structures resolve the early diversification of teleost fishes.</title>
        <authorList>
            <person name="Parey E."/>
            <person name="Louis A."/>
            <person name="Montfort J."/>
            <person name="Bouchez O."/>
            <person name="Roques C."/>
            <person name="Iampietro C."/>
            <person name="Lluch J."/>
            <person name="Castinel A."/>
            <person name="Donnadieu C."/>
            <person name="Desvignes T."/>
            <person name="Floi Bucao C."/>
            <person name="Jouanno E."/>
            <person name="Wen M."/>
            <person name="Mejri S."/>
            <person name="Dirks R."/>
            <person name="Jansen H."/>
            <person name="Henkel C."/>
            <person name="Chen W.J."/>
            <person name="Zahm M."/>
            <person name="Cabau C."/>
            <person name="Klopp C."/>
            <person name="Thompson A.W."/>
            <person name="Robinson-Rechavi M."/>
            <person name="Braasch I."/>
            <person name="Lecointre G."/>
            <person name="Bobe J."/>
            <person name="Postlethwait J.H."/>
            <person name="Berthelot C."/>
            <person name="Roest Crollius H."/>
            <person name="Guiguen Y."/>
        </authorList>
    </citation>
    <scope>NUCLEOTIDE SEQUENCE</scope>
    <source>
        <strain evidence="6">NC1722</strain>
    </source>
</reference>
<proteinExistence type="inferred from homology"/>
<dbReference type="InterPro" id="IPR036770">
    <property type="entry name" value="Ankyrin_rpt-contain_sf"/>
</dbReference>
<dbReference type="Pfam" id="PF12796">
    <property type="entry name" value="Ank_2"/>
    <property type="match status" value="1"/>
</dbReference>
<feature type="repeat" description="ANK" evidence="4">
    <location>
        <begin position="42"/>
        <end position="83"/>
    </location>
</feature>
<protein>
    <recommendedName>
        <fullName evidence="8">Ankyrin repeat domain-containing protein 34A</fullName>
    </recommendedName>
</protein>
<keyword evidence="3 4" id="KW-0040">ANK repeat</keyword>
<keyword evidence="7" id="KW-1185">Reference proteome</keyword>
<evidence type="ECO:0000313" key="7">
    <source>
        <dbReference type="Proteomes" id="UP001221898"/>
    </source>
</evidence>
<feature type="compositionally biased region" description="Basic residues" evidence="5">
    <location>
        <begin position="207"/>
        <end position="218"/>
    </location>
</feature>
<dbReference type="AlphaFoldDB" id="A0AAD7RAJ9"/>
<dbReference type="PROSITE" id="PS50088">
    <property type="entry name" value="ANK_REPEAT"/>
    <property type="match status" value="3"/>
</dbReference>
<dbReference type="InterPro" id="IPR002110">
    <property type="entry name" value="Ankyrin_rpt"/>
</dbReference>
<feature type="repeat" description="ANK" evidence="4">
    <location>
        <begin position="84"/>
        <end position="117"/>
    </location>
</feature>
<comment type="similarity">
    <text evidence="1">Belongs to the ANKRD34 family.</text>
</comment>
<dbReference type="PROSITE" id="PS50297">
    <property type="entry name" value="ANK_REP_REGION"/>
    <property type="match status" value="1"/>
</dbReference>
<sequence length="418" mass="44127">MREPQEYPSDGTPLITAAQLGKLRLARLLVEGGAQVNERNQKGETPLLAACKALRGHQGSAGGALRLLQYLLENGADPNAQDKAGRTALMYACMEKAGPAVAAALIGAGADPSMEDYAGASALVYAVNAREQETLQTLLDACRRRGRDIIIIATDLSADGDSRTRRYLNVPPSPDTSPVACMSPSEIELRAGGSPGSEAEGGEHLRLQGRGRGKRAGPRRAGTGTGRDAHPTATGCAPSPGWPFTTWRTCAAPTRRDSGRRPGPGPSQTDPGWAKRGRTSRKALSPSEGPLPHLSRRNTLPCLQDAPLLQLPCLNPDHCGSDPHLQPPLSGWSPAPADGKRKGSQLRTSFLPPLPSGSAAPPGCPAAPAAGEMPPRPPRAMPRLGSRWGRRLQRRHSIQLDQIEPAGQMGSSEEILIL</sequence>
<dbReference type="SMART" id="SM00248">
    <property type="entry name" value="ANK"/>
    <property type="match status" value="4"/>
</dbReference>
<dbReference type="PANTHER" id="PTHR24156:SF7">
    <property type="entry name" value="ANKYRIN REPEAT DOMAIN-CONTAINING PROTEIN 34B-LIKE"/>
    <property type="match status" value="1"/>
</dbReference>
<feature type="repeat" description="ANK" evidence="4">
    <location>
        <begin position="9"/>
        <end position="41"/>
    </location>
</feature>
<dbReference type="Gene3D" id="1.25.40.20">
    <property type="entry name" value="Ankyrin repeat-containing domain"/>
    <property type="match status" value="1"/>
</dbReference>
<name>A0AAD7RAJ9_9TELE</name>
<evidence type="ECO:0000256" key="2">
    <source>
        <dbReference type="ARBA" id="ARBA00022737"/>
    </source>
</evidence>
<evidence type="ECO:0000256" key="1">
    <source>
        <dbReference type="ARBA" id="ARBA00010029"/>
    </source>
</evidence>
<keyword evidence="2" id="KW-0677">Repeat</keyword>
<dbReference type="SUPFAM" id="SSF48403">
    <property type="entry name" value="Ankyrin repeat"/>
    <property type="match status" value="1"/>
</dbReference>
<dbReference type="InterPro" id="IPR042637">
    <property type="entry name" value="AN34A/B/C"/>
</dbReference>